<feature type="transmembrane region" description="Helical" evidence="1">
    <location>
        <begin position="64"/>
        <end position="85"/>
    </location>
</feature>
<dbReference type="AlphaFoldDB" id="X1EEI3"/>
<evidence type="ECO:0000313" key="2">
    <source>
        <dbReference type="EMBL" id="GAH15539.1"/>
    </source>
</evidence>
<comment type="caution">
    <text evidence="2">The sequence shown here is derived from an EMBL/GenBank/DDBJ whole genome shotgun (WGS) entry which is preliminary data.</text>
</comment>
<sequence length="90" mass="9953">ARFMPLFAVSCIDVVLWIVFIASAFILMTGDSGISPVLSLVVACGASWVLSGFWFDRSHRLARWLFFLSPPLVLVLLAAATWWVLVAWGP</sequence>
<gene>
    <name evidence="2" type="ORF">S01H4_54777</name>
</gene>
<evidence type="ECO:0000256" key="1">
    <source>
        <dbReference type="SAM" id="Phobius"/>
    </source>
</evidence>
<feature type="transmembrane region" description="Helical" evidence="1">
    <location>
        <begin position="34"/>
        <end position="55"/>
    </location>
</feature>
<keyword evidence="1" id="KW-1133">Transmembrane helix</keyword>
<feature type="non-terminal residue" evidence="2">
    <location>
        <position position="1"/>
    </location>
</feature>
<accession>X1EEI3</accession>
<feature type="transmembrane region" description="Helical" evidence="1">
    <location>
        <begin position="7"/>
        <end position="28"/>
    </location>
</feature>
<proteinExistence type="predicted"/>
<keyword evidence="1" id="KW-0812">Transmembrane</keyword>
<keyword evidence="1" id="KW-0472">Membrane</keyword>
<dbReference type="EMBL" id="BART01031548">
    <property type="protein sequence ID" value="GAH15539.1"/>
    <property type="molecule type" value="Genomic_DNA"/>
</dbReference>
<reference evidence="2" key="1">
    <citation type="journal article" date="2014" name="Front. Microbiol.">
        <title>High frequency of phylogenetically diverse reductive dehalogenase-homologous genes in deep subseafloor sedimentary metagenomes.</title>
        <authorList>
            <person name="Kawai M."/>
            <person name="Futagami T."/>
            <person name="Toyoda A."/>
            <person name="Takaki Y."/>
            <person name="Nishi S."/>
            <person name="Hori S."/>
            <person name="Arai W."/>
            <person name="Tsubouchi T."/>
            <person name="Morono Y."/>
            <person name="Uchiyama I."/>
            <person name="Ito T."/>
            <person name="Fujiyama A."/>
            <person name="Inagaki F."/>
            <person name="Takami H."/>
        </authorList>
    </citation>
    <scope>NUCLEOTIDE SEQUENCE</scope>
    <source>
        <strain evidence="2">Expedition CK06-06</strain>
    </source>
</reference>
<protein>
    <submittedName>
        <fullName evidence="2">Uncharacterized protein</fullName>
    </submittedName>
</protein>
<organism evidence="2">
    <name type="scientific">marine sediment metagenome</name>
    <dbReference type="NCBI Taxonomy" id="412755"/>
    <lineage>
        <taxon>unclassified sequences</taxon>
        <taxon>metagenomes</taxon>
        <taxon>ecological metagenomes</taxon>
    </lineage>
</organism>
<name>X1EEI3_9ZZZZ</name>